<evidence type="ECO:0000313" key="1">
    <source>
        <dbReference type="EMBL" id="GAA4812692.1"/>
    </source>
</evidence>
<reference evidence="2" key="1">
    <citation type="journal article" date="2019" name="Int. J. Syst. Evol. Microbiol.">
        <title>The Global Catalogue of Microorganisms (GCM) 10K type strain sequencing project: providing services to taxonomists for standard genome sequencing and annotation.</title>
        <authorList>
            <consortium name="The Broad Institute Genomics Platform"/>
            <consortium name="The Broad Institute Genome Sequencing Center for Infectious Disease"/>
            <person name="Wu L."/>
            <person name="Ma J."/>
        </authorList>
    </citation>
    <scope>NUCLEOTIDE SEQUENCE [LARGE SCALE GENOMIC DNA]</scope>
    <source>
        <strain evidence="2">JCM 18325</strain>
    </source>
</reference>
<sequence>MQSSPRLEQAIQKLYVAFHNNELNPECCKQCAVGNILNKTDSWKHLSDHHGSTELNYIGKVHQTLGRKFNGYTPLELLKIEATFLKACGYQLPLHHKNNKPEHPKDKDILFNGLCSVIQLLCEFDNVTNIMDYTKLFEYKNNDSPRYELI</sequence>
<comment type="caution">
    <text evidence="1">The sequence shown here is derived from an EMBL/GenBank/DDBJ whole genome shotgun (WGS) entry which is preliminary data.</text>
</comment>
<evidence type="ECO:0008006" key="3">
    <source>
        <dbReference type="Google" id="ProtNLM"/>
    </source>
</evidence>
<keyword evidence="2" id="KW-1185">Reference proteome</keyword>
<organism evidence="1 2">
    <name type="scientific">Litoribaculum gwangyangense</name>
    <dbReference type="NCBI Taxonomy" id="1130722"/>
    <lineage>
        <taxon>Bacteria</taxon>
        <taxon>Pseudomonadati</taxon>
        <taxon>Bacteroidota</taxon>
        <taxon>Flavobacteriia</taxon>
        <taxon>Flavobacteriales</taxon>
        <taxon>Flavobacteriaceae</taxon>
        <taxon>Litoribaculum</taxon>
    </lineage>
</organism>
<accession>A0ABP9CR60</accession>
<protein>
    <recommendedName>
        <fullName evidence="3">Na(+)-translocating NADH-quinone reductase subunit F</fullName>
    </recommendedName>
</protein>
<proteinExistence type="predicted"/>
<dbReference type="RefSeq" id="WP_345276849.1">
    <property type="nucleotide sequence ID" value="NZ_BAABJW010000003.1"/>
</dbReference>
<dbReference type="Proteomes" id="UP001501433">
    <property type="component" value="Unassembled WGS sequence"/>
</dbReference>
<name>A0ABP9CR60_9FLAO</name>
<gene>
    <name evidence="1" type="ORF">GCM10023330_20150</name>
</gene>
<dbReference type="EMBL" id="BAABJW010000003">
    <property type="protein sequence ID" value="GAA4812692.1"/>
    <property type="molecule type" value="Genomic_DNA"/>
</dbReference>
<evidence type="ECO:0000313" key="2">
    <source>
        <dbReference type="Proteomes" id="UP001501433"/>
    </source>
</evidence>